<evidence type="ECO:0000256" key="1">
    <source>
        <dbReference type="ARBA" id="ARBA00022614"/>
    </source>
</evidence>
<accession>A0A078B0A9</accession>
<feature type="coiled-coil region" evidence="5">
    <location>
        <begin position="260"/>
        <end position="294"/>
    </location>
</feature>
<keyword evidence="5" id="KW-0175">Coiled coil</keyword>
<evidence type="ECO:0000313" key="9">
    <source>
        <dbReference type="Proteomes" id="UP000039865"/>
    </source>
</evidence>
<dbReference type="GO" id="GO:0004674">
    <property type="term" value="F:protein serine/threonine kinase activity"/>
    <property type="evidence" value="ECO:0007669"/>
    <property type="project" value="TreeGrafter"/>
</dbReference>
<sequence>MADIKLKIRHAKRGNEKSLDLSGFGMTELPADILQLTMLEILNISNNKLNNLRKLESLPNLRVVDASNNNINSLHQELLDMYSIDTIYLFGNPVVNSNPQLAKIESNANLLRKTLESYFGLAAGSTSGVSSLGGGIGGGIGGSLGGGLASSGLGGGSQSVANIGGFGGGASGSYKGGSSFGSLIGGQGVGSVGFLQNDINMNDPASLRKRIAELEQENKSLKEGPSNKSYNTMARPGTMGQDKDWMSFGGGGPIERPTTANSQNQRVREIQEELKMEQKEKKRLLGEIENYKRELQKSNFSAFTQTSAQVSVGSGRLPAVAGVREISLDDIQIGEQISQGGFSVIHKGSLNGTPVAIKKIFDPRLTDELLAEIYNEIVMQSILRHPNIALLMGMIPKIPNIVIIFELMPGSLFNLLHIKKTAIQISPEERIRIARDVARVYYYMHELGIVHRDLKSHNILVDEHFNIKICDFGLARFKADLGKGTMQFSGTPAYMAPELFQKRVYDETVDVFAFGALLWELVAREVPYDGLDVSDIRAKVEREEQLKIPYGTDPRIAQLIHECRLLNTADRPSFGRILEVLNYFVK</sequence>
<dbReference type="InterPro" id="IPR001245">
    <property type="entry name" value="Ser-Thr/Tyr_kinase_cat_dom"/>
</dbReference>
<protein>
    <submittedName>
        <fullName evidence="8">Serine threonine kinase</fullName>
    </submittedName>
</protein>
<keyword evidence="1" id="KW-0433">Leucine-rich repeat</keyword>
<dbReference type="SUPFAM" id="SSF52075">
    <property type="entry name" value="Outer arm dynein light chain 1"/>
    <property type="match status" value="1"/>
</dbReference>
<dbReference type="Proteomes" id="UP000039865">
    <property type="component" value="Unassembled WGS sequence"/>
</dbReference>
<evidence type="ECO:0000313" key="8">
    <source>
        <dbReference type="EMBL" id="CDW87934.1"/>
    </source>
</evidence>
<organism evidence="8 9">
    <name type="scientific">Stylonychia lemnae</name>
    <name type="common">Ciliate</name>
    <dbReference type="NCBI Taxonomy" id="5949"/>
    <lineage>
        <taxon>Eukaryota</taxon>
        <taxon>Sar</taxon>
        <taxon>Alveolata</taxon>
        <taxon>Ciliophora</taxon>
        <taxon>Intramacronucleata</taxon>
        <taxon>Spirotrichea</taxon>
        <taxon>Stichotrichia</taxon>
        <taxon>Sporadotrichida</taxon>
        <taxon>Oxytrichidae</taxon>
        <taxon>Stylonychinae</taxon>
        <taxon>Stylonychia</taxon>
    </lineage>
</organism>
<dbReference type="Gene3D" id="3.30.200.20">
    <property type="entry name" value="Phosphorylase Kinase, domain 1"/>
    <property type="match status" value="1"/>
</dbReference>
<dbReference type="PROSITE" id="PS50011">
    <property type="entry name" value="PROTEIN_KINASE_DOM"/>
    <property type="match status" value="1"/>
</dbReference>
<dbReference type="GO" id="GO:0005524">
    <property type="term" value="F:ATP binding"/>
    <property type="evidence" value="ECO:0007669"/>
    <property type="project" value="UniProtKB-KW"/>
</dbReference>
<evidence type="ECO:0000256" key="6">
    <source>
        <dbReference type="SAM" id="MobiDB-lite"/>
    </source>
</evidence>
<dbReference type="PANTHER" id="PTHR44329">
    <property type="entry name" value="SERINE/THREONINE-PROTEIN KINASE TNNI3K-RELATED"/>
    <property type="match status" value="1"/>
</dbReference>
<dbReference type="PROSITE" id="PS51450">
    <property type="entry name" value="LRR"/>
    <property type="match status" value="1"/>
</dbReference>
<evidence type="ECO:0000256" key="3">
    <source>
        <dbReference type="ARBA" id="ARBA00022741"/>
    </source>
</evidence>
<name>A0A078B0A9_STYLE</name>
<keyword evidence="8" id="KW-0808">Transferase</keyword>
<keyword evidence="3" id="KW-0547">Nucleotide-binding</keyword>
<feature type="region of interest" description="Disordered" evidence="6">
    <location>
        <begin position="217"/>
        <end position="242"/>
    </location>
</feature>
<dbReference type="InterPro" id="IPR032675">
    <property type="entry name" value="LRR_dom_sf"/>
</dbReference>
<keyword evidence="9" id="KW-1185">Reference proteome</keyword>
<evidence type="ECO:0000256" key="4">
    <source>
        <dbReference type="ARBA" id="ARBA00022840"/>
    </source>
</evidence>
<keyword evidence="4" id="KW-0067">ATP-binding</keyword>
<keyword evidence="8" id="KW-0418">Kinase</keyword>
<dbReference type="EMBL" id="CCKQ01016070">
    <property type="protein sequence ID" value="CDW87934.1"/>
    <property type="molecule type" value="Genomic_DNA"/>
</dbReference>
<reference evidence="8 9" key="1">
    <citation type="submission" date="2014-06" db="EMBL/GenBank/DDBJ databases">
        <authorList>
            <person name="Swart Estienne"/>
        </authorList>
    </citation>
    <scope>NUCLEOTIDE SEQUENCE [LARGE SCALE GENOMIC DNA]</scope>
    <source>
        <strain evidence="8 9">130c</strain>
    </source>
</reference>
<dbReference type="InterPro" id="IPR001611">
    <property type="entry name" value="Leu-rich_rpt"/>
</dbReference>
<gene>
    <name evidence="8" type="primary">Contig19204.g20361</name>
    <name evidence="8" type="ORF">STYLEM_17049</name>
</gene>
<dbReference type="OMA" id="NRPMRQI"/>
<evidence type="ECO:0000259" key="7">
    <source>
        <dbReference type="PROSITE" id="PS50011"/>
    </source>
</evidence>
<dbReference type="InterPro" id="IPR008271">
    <property type="entry name" value="Ser/Thr_kinase_AS"/>
</dbReference>
<dbReference type="InParanoid" id="A0A078B0A9"/>
<evidence type="ECO:0000256" key="2">
    <source>
        <dbReference type="ARBA" id="ARBA00022737"/>
    </source>
</evidence>
<dbReference type="SUPFAM" id="SSF56112">
    <property type="entry name" value="Protein kinase-like (PK-like)"/>
    <property type="match status" value="1"/>
</dbReference>
<dbReference type="AlphaFoldDB" id="A0A078B0A9"/>
<dbReference type="SMART" id="SM00220">
    <property type="entry name" value="S_TKc"/>
    <property type="match status" value="1"/>
</dbReference>
<dbReference type="InterPro" id="IPR011009">
    <property type="entry name" value="Kinase-like_dom_sf"/>
</dbReference>
<dbReference type="Gene3D" id="1.10.510.10">
    <property type="entry name" value="Transferase(Phosphotransferase) domain 1"/>
    <property type="match status" value="1"/>
</dbReference>
<dbReference type="Pfam" id="PF07714">
    <property type="entry name" value="PK_Tyr_Ser-Thr"/>
    <property type="match status" value="1"/>
</dbReference>
<proteinExistence type="predicted"/>
<dbReference type="PROSITE" id="PS00108">
    <property type="entry name" value="PROTEIN_KINASE_ST"/>
    <property type="match status" value="1"/>
</dbReference>
<feature type="domain" description="Protein kinase" evidence="7">
    <location>
        <begin position="331"/>
        <end position="585"/>
    </location>
</feature>
<dbReference type="Gene3D" id="3.80.10.10">
    <property type="entry name" value="Ribonuclease Inhibitor"/>
    <property type="match status" value="1"/>
</dbReference>
<dbReference type="CDD" id="cd13999">
    <property type="entry name" value="STKc_MAP3K-like"/>
    <property type="match status" value="1"/>
</dbReference>
<dbReference type="OrthoDB" id="339325at2759"/>
<dbReference type="InterPro" id="IPR051681">
    <property type="entry name" value="Ser/Thr_Kinases-Pseudokinases"/>
</dbReference>
<keyword evidence="2" id="KW-0677">Repeat</keyword>
<dbReference type="PANTHER" id="PTHR44329:SF298">
    <property type="entry name" value="MIXED LINEAGE KINASE DOMAIN-LIKE PROTEIN"/>
    <property type="match status" value="1"/>
</dbReference>
<evidence type="ECO:0000256" key="5">
    <source>
        <dbReference type="SAM" id="Coils"/>
    </source>
</evidence>
<dbReference type="InterPro" id="IPR000719">
    <property type="entry name" value="Prot_kinase_dom"/>
</dbReference>